<feature type="domain" description="Integrase catalytic" evidence="2">
    <location>
        <begin position="523"/>
        <end position="682"/>
    </location>
</feature>
<evidence type="ECO:0000313" key="4">
    <source>
        <dbReference type="Proteomes" id="UP001249851"/>
    </source>
</evidence>
<dbReference type="GO" id="GO:0003676">
    <property type="term" value="F:nucleic acid binding"/>
    <property type="evidence" value="ECO:0007669"/>
    <property type="project" value="InterPro"/>
</dbReference>
<dbReference type="InterPro" id="IPR041577">
    <property type="entry name" value="RT_RNaseH_2"/>
</dbReference>
<dbReference type="SUPFAM" id="SSF56672">
    <property type="entry name" value="DNA/RNA polymerases"/>
    <property type="match status" value="1"/>
</dbReference>
<evidence type="ECO:0000256" key="1">
    <source>
        <dbReference type="ARBA" id="ARBA00023268"/>
    </source>
</evidence>
<dbReference type="GO" id="GO:0015074">
    <property type="term" value="P:DNA integration"/>
    <property type="evidence" value="ECO:0007669"/>
    <property type="project" value="InterPro"/>
</dbReference>
<dbReference type="Gene3D" id="3.10.10.10">
    <property type="entry name" value="HIV Type 1 Reverse Transcriptase, subunit A, domain 1"/>
    <property type="match status" value="1"/>
</dbReference>
<dbReference type="PANTHER" id="PTHR37984:SF5">
    <property type="entry name" value="PROTEIN NYNRIN-LIKE"/>
    <property type="match status" value="1"/>
</dbReference>
<accession>A0AAD9PU40</accession>
<dbReference type="GO" id="GO:0003824">
    <property type="term" value="F:catalytic activity"/>
    <property type="evidence" value="ECO:0007669"/>
    <property type="project" value="UniProtKB-KW"/>
</dbReference>
<dbReference type="FunFam" id="3.10.20.370:FF:000001">
    <property type="entry name" value="Retrovirus-related Pol polyprotein from transposon 17.6-like protein"/>
    <property type="match status" value="1"/>
</dbReference>
<dbReference type="Gene3D" id="3.30.420.10">
    <property type="entry name" value="Ribonuclease H-like superfamily/Ribonuclease H"/>
    <property type="match status" value="1"/>
</dbReference>
<keyword evidence="1" id="KW-0511">Multifunctional enzyme</keyword>
<gene>
    <name evidence="3" type="ORF">P5673_030467</name>
</gene>
<keyword evidence="4" id="KW-1185">Reference proteome</keyword>
<dbReference type="FunFam" id="3.30.420.10:FF:000032">
    <property type="entry name" value="Retrovirus-related Pol polyprotein from transposon 297-like Protein"/>
    <property type="match status" value="1"/>
</dbReference>
<dbReference type="Pfam" id="PF22938">
    <property type="entry name" value="Integrase_p58_C"/>
    <property type="match status" value="1"/>
</dbReference>
<dbReference type="Pfam" id="PF00665">
    <property type="entry name" value="rve"/>
    <property type="match status" value="1"/>
</dbReference>
<dbReference type="FunFam" id="3.30.70.270:FF:000020">
    <property type="entry name" value="Transposon Tf2-6 polyprotein-like Protein"/>
    <property type="match status" value="1"/>
</dbReference>
<dbReference type="InterPro" id="IPR001584">
    <property type="entry name" value="Integrase_cat-core"/>
</dbReference>
<comment type="caution">
    <text evidence="3">The sequence shown here is derived from an EMBL/GenBank/DDBJ whole genome shotgun (WGS) entry which is preliminary data.</text>
</comment>
<dbReference type="InterPro" id="IPR054465">
    <property type="entry name" value="Integrase_p58-like_C"/>
</dbReference>
<dbReference type="Proteomes" id="UP001249851">
    <property type="component" value="Unassembled WGS sequence"/>
</dbReference>
<evidence type="ECO:0000313" key="3">
    <source>
        <dbReference type="EMBL" id="KAK2549098.1"/>
    </source>
</evidence>
<dbReference type="InterPro" id="IPR000477">
    <property type="entry name" value="RT_dom"/>
</dbReference>
<protein>
    <submittedName>
        <fullName evidence="3">Transposon Tf2-9 polyprotein</fullName>
    </submittedName>
</protein>
<dbReference type="InterPro" id="IPR012337">
    <property type="entry name" value="RNaseH-like_sf"/>
</dbReference>
<reference evidence="3" key="1">
    <citation type="journal article" date="2023" name="G3 (Bethesda)">
        <title>Whole genome assembly and annotation of the endangered Caribbean coral Acropora cervicornis.</title>
        <authorList>
            <person name="Selwyn J.D."/>
            <person name="Vollmer S.V."/>
        </authorList>
    </citation>
    <scope>NUCLEOTIDE SEQUENCE</scope>
    <source>
        <strain evidence="3">K2</strain>
    </source>
</reference>
<dbReference type="InterPro" id="IPR043502">
    <property type="entry name" value="DNA/RNA_pol_sf"/>
</dbReference>
<dbReference type="Pfam" id="PF00078">
    <property type="entry name" value="RVT_1"/>
    <property type="match status" value="1"/>
</dbReference>
<dbReference type="Gene3D" id="3.30.70.270">
    <property type="match status" value="2"/>
</dbReference>
<organism evidence="3 4">
    <name type="scientific">Acropora cervicornis</name>
    <name type="common">Staghorn coral</name>
    <dbReference type="NCBI Taxonomy" id="6130"/>
    <lineage>
        <taxon>Eukaryota</taxon>
        <taxon>Metazoa</taxon>
        <taxon>Cnidaria</taxon>
        <taxon>Anthozoa</taxon>
        <taxon>Hexacorallia</taxon>
        <taxon>Scleractinia</taxon>
        <taxon>Astrocoeniina</taxon>
        <taxon>Acroporidae</taxon>
        <taxon>Acropora</taxon>
    </lineage>
</organism>
<reference evidence="3" key="2">
    <citation type="journal article" date="2023" name="Science">
        <title>Genomic signatures of disease resistance in endangered staghorn corals.</title>
        <authorList>
            <person name="Vollmer S.V."/>
            <person name="Selwyn J.D."/>
            <person name="Despard B.A."/>
            <person name="Roesel C.L."/>
        </authorList>
    </citation>
    <scope>NUCLEOTIDE SEQUENCE</scope>
    <source>
        <strain evidence="3">K2</strain>
    </source>
</reference>
<dbReference type="Gene3D" id="3.10.20.370">
    <property type="match status" value="1"/>
</dbReference>
<name>A0AAD9PU40_ACRCE</name>
<evidence type="ECO:0000259" key="2">
    <source>
        <dbReference type="PROSITE" id="PS50994"/>
    </source>
</evidence>
<dbReference type="InterPro" id="IPR043128">
    <property type="entry name" value="Rev_trsase/Diguanyl_cyclase"/>
</dbReference>
<sequence length="784" mass="90222">MLSLFVSTQGDYLWHRDGSTRFCVDYRKLNDLTKRDSYPLPRIDSTLDELAGSTWFSTLDLKSGDWQVEVEEKDREKAAFSVGNGLWQYNVMAFGLCNAPATFKRLMENVLGDLRCLIYLDDIIVHASTFERELERLRLVLSHLRAPNLKLNPKKCELFRCKVMSLGHVVCAEGVSTDPDKIEAVKTWRVPRNAKEVRRFVGLCTYYRQFVRSFSDVARPLHELTEKDQSFEWTKACEESFQQLKDALVSAPVLVYPRTTEPFLLDTDASNVGVGAVLSQVHDGEEKVIAYYSHALSRPERNYCTTRRELLAVVRAIENFHPYLYGRPFTVRTEHASLQWLLTFKNPEGQMARWLEKLQTYHFCIEYRAGKGHQNADVLSRRPCFEANCTHCQRQEEKELPGDGKGSRPAYTFPVVRELHSKSAITGQEESNDEELLGSQQWTPLQLRTSQMADRSISHIVKWKDSSHRPEWPAIAHLDSTTKAYWAQWDSLALREEWCHKCDRCSSRKGPRVKTRSPLQLYNVGEPMERVAIDVLGPLPETDSGNKYILIPMDYFSKWPEAYALPNQEAVTVANVLVSQFFSRFGVPAELHSDQGRNFESLVFREVCTLLAIHKTQTTALHPQSDGMVERYNSTLENQLATFVQDHQKDWDLHLPVLLMSYRSAVHETTKLTPAMLMFGLGLRVSLDLLLGRPHADVEELSYLEYAERKGGLVCLYNPRPKKGKSRKLSRRWEGPYVVVERLNDVVYRVQRGPQAKPKVVHRDRLWQYRGDACADWLNEPPEG</sequence>
<dbReference type="EMBL" id="JARQWQ010000131">
    <property type="protein sequence ID" value="KAK2549098.1"/>
    <property type="molecule type" value="Genomic_DNA"/>
</dbReference>
<dbReference type="PANTHER" id="PTHR37984">
    <property type="entry name" value="PROTEIN CBG26694"/>
    <property type="match status" value="1"/>
</dbReference>
<dbReference type="CDD" id="cd01647">
    <property type="entry name" value="RT_LTR"/>
    <property type="match status" value="1"/>
</dbReference>
<dbReference type="CDD" id="cd09274">
    <property type="entry name" value="RNase_HI_RT_Ty3"/>
    <property type="match status" value="1"/>
</dbReference>
<dbReference type="Pfam" id="PF17919">
    <property type="entry name" value="RT_RNaseH_2"/>
    <property type="match status" value="1"/>
</dbReference>
<dbReference type="AlphaFoldDB" id="A0AAD9PU40"/>
<dbReference type="InterPro" id="IPR050951">
    <property type="entry name" value="Retrovirus_Pol_polyprotein"/>
</dbReference>
<dbReference type="PROSITE" id="PS50994">
    <property type="entry name" value="INTEGRASE"/>
    <property type="match status" value="1"/>
</dbReference>
<proteinExistence type="predicted"/>
<dbReference type="SUPFAM" id="SSF53098">
    <property type="entry name" value="Ribonuclease H-like"/>
    <property type="match status" value="1"/>
</dbReference>
<dbReference type="InterPro" id="IPR036397">
    <property type="entry name" value="RNaseH_sf"/>
</dbReference>